<dbReference type="Gene3D" id="3.40.50.150">
    <property type="entry name" value="Vaccinia Virus protein VP39"/>
    <property type="match status" value="1"/>
</dbReference>
<dbReference type="Proteomes" id="UP001347884">
    <property type="component" value="Unassembled WGS sequence"/>
</dbReference>
<feature type="domain" description="Type II methyltransferase M.TaqI-like" evidence="6">
    <location>
        <begin position="87"/>
        <end position="262"/>
    </location>
</feature>
<evidence type="ECO:0000313" key="7">
    <source>
        <dbReference type="EMBL" id="MEE6040959.1"/>
    </source>
</evidence>
<sequence length="505" mass="58353">MTIKNYNPDVLSCIANLSSDEVFTSPQLANKMLDLIPPHFFCDPTKTFLDPCSKSGVFLREIAKRLIKGLESHFPDLQTRLNHIFTKQLFGIGITTLTAQLSRRSLYCSREANGQYSVCTAFDDENGNIFYRTLAHQWENGRCTECGASQEVFDRDDKLESHAYHFIHSYSPFFEQYNKMKFDVIIGNPPYQLSDGGAQASARPIYQKFVEQAKALQPEYLVMIIPARWYAGGKGLDEFRSAMLQDQQIRQLHDFPNSQDCFTGVQIEGGVCYFLWQKGSMGEAEIFTYESNNVISQARRYLQEENMNIFIRSNEAVEIYHKVKHFNEPSFNQIISPAKPFGFRTYFKGYAKTKDNTVKFYANSAINYISRGEVKINREWIDKYKVLISYAYGMGSSPPFQVINKPFVVQPNSCCSETYLVIGPFDDQVMAENVVSYMNTRFFRFIVYLKKNTQHATRNVYQLVPMQDFTQSWNDEKLYAKYGLNAEEIAFIEAMVRPMERNDVE</sequence>
<dbReference type="GO" id="GO:0032259">
    <property type="term" value="P:methylation"/>
    <property type="evidence" value="ECO:0007669"/>
    <property type="project" value="UniProtKB-KW"/>
</dbReference>
<dbReference type="EC" id="2.1.1.72" evidence="1"/>
<dbReference type="PRINTS" id="PR00507">
    <property type="entry name" value="N12N6MTFRASE"/>
</dbReference>
<evidence type="ECO:0000256" key="3">
    <source>
        <dbReference type="ARBA" id="ARBA00022679"/>
    </source>
</evidence>
<dbReference type="AlphaFoldDB" id="A0AAE5TL78"/>
<dbReference type="InterPro" id="IPR002052">
    <property type="entry name" value="DNA_methylase_N6_adenine_CS"/>
</dbReference>
<keyword evidence="3" id="KW-0808">Transferase</keyword>
<gene>
    <name evidence="8" type="ORF">DM482_02305</name>
    <name evidence="7" type="ORF">M5S13_03495</name>
</gene>
<comment type="caution">
    <text evidence="8">The sequence shown here is derived from an EMBL/GenBank/DDBJ whole genome shotgun (WGS) entry which is preliminary data.</text>
</comment>
<dbReference type="PANTHER" id="PTHR33841:SF1">
    <property type="entry name" value="DNA METHYLTRANSFERASE A"/>
    <property type="match status" value="1"/>
</dbReference>
<dbReference type="GO" id="GO:0009007">
    <property type="term" value="F:site-specific DNA-methyltransferase (adenine-specific) activity"/>
    <property type="evidence" value="ECO:0007669"/>
    <property type="project" value="UniProtKB-EC"/>
</dbReference>
<dbReference type="InterPro" id="IPR050953">
    <property type="entry name" value="N4_N6_ade-DNA_methylase"/>
</dbReference>
<organism evidence="8 9">
    <name type="scientific">Avibacterium paragallinarum</name>
    <name type="common">Haemophilus gallinarum</name>
    <dbReference type="NCBI Taxonomy" id="728"/>
    <lineage>
        <taxon>Bacteria</taxon>
        <taxon>Pseudomonadati</taxon>
        <taxon>Pseudomonadota</taxon>
        <taxon>Gammaproteobacteria</taxon>
        <taxon>Pasteurellales</taxon>
        <taxon>Pasteurellaceae</taxon>
        <taxon>Avibacterium</taxon>
    </lineage>
</organism>
<dbReference type="GO" id="GO:0004519">
    <property type="term" value="F:endonuclease activity"/>
    <property type="evidence" value="ECO:0007669"/>
    <property type="project" value="UniProtKB-KW"/>
</dbReference>
<evidence type="ECO:0000313" key="10">
    <source>
        <dbReference type="Proteomes" id="UP001347884"/>
    </source>
</evidence>
<comment type="catalytic activity">
    <reaction evidence="5">
        <text>a 2'-deoxyadenosine in DNA + S-adenosyl-L-methionine = an N(6)-methyl-2'-deoxyadenosine in DNA + S-adenosyl-L-homocysteine + H(+)</text>
        <dbReference type="Rhea" id="RHEA:15197"/>
        <dbReference type="Rhea" id="RHEA-COMP:12418"/>
        <dbReference type="Rhea" id="RHEA-COMP:12419"/>
        <dbReference type="ChEBI" id="CHEBI:15378"/>
        <dbReference type="ChEBI" id="CHEBI:57856"/>
        <dbReference type="ChEBI" id="CHEBI:59789"/>
        <dbReference type="ChEBI" id="CHEBI:90615"/>
        <dbReference type="ChEBI" id="CHEBI:90616"/>
        <dbReference type="EC" id="2.1.1.72"/>
    </reaction>
</comment>
<evidence type="ECO:0000259" key="6">
    <source>
        <dbReference type="Pfam" id="PF07669"/>
    </source>
</evidence>
<dbReference type="Pfam" id="PF07669">
    <property type="entry name" value="Eco57I"/>
    <property type="match status" value="1"/>
</dbReference>
<keyword evidence="4" id="KW-0949">S-adenosyl-L-methionine</keyword>
<keyword evidence="2 7" id="KW-0489">Methyltransferase</keyword>
<dbReference type="GO" id="GO:0006304">
    <property type="term" value="P:DNA modification"/>
    <property type="evidence" value="ECO:0007669"/>
    <property type="project" value="InterPro"/>
</dbReference>
<evidence type="ECO:0000313" key="9">
    <source>
        <dbReference type="Proteomes" id="UP000247594"/>
    </source>
</evidence>
<keyword evidence="8" id="KW-0540">Nuclease</keyword>
<evidence type="ECO:0000256" key="1">
    <source>
        <dbReference type="ARBA" id="ARBA00011900"/>
    </source>
</evidence>
<dbReference type="InterPro" id="IPR011639">
    <property type="entry name" value="MethylTrfase_TaqI-like_dom"/>
</dbReference>
<evidence type="ECO:0000256" key="4">
    <source>
        <dbReference type="ARBA" id="ARBA00022691"/>
    </source>
</evidence>
<reference evidence="8 9" key="1">
    <citation type="submission" date="2018-06" db="EMBL/GenBank/DDBJ databases">
        <authorList>
            <person name="Teymurazov M."/>
            <person name="Kislichkina A."/>
            <person name="Abaymova A."/>
            <person name="Mukhina T."/>
            <person name="Mayskaya N."/>
            <person name="Svetoch E."/>
            <person name="Bogun A."/>
        </authorList>
    </citation>
    <scope>NUCLEOTIDE SEQUENCE [LARGE SCALE GENOMIC DNA]</scope>
    <source>
        <strain evidence="8 9">SCPM-O-B-8406</strain>
    </source>
</reference>
<reference evidence="7 10" key="2">
    <citation type="journal article" date="2022" name="Front. Microbiol.">
        <title>Commensal bacteria contribute to the growth of multidrug-resistant Avibacterium paragallinarum in chickens.</title>
        <authorList>
            <person name="Zhu J."/>
            <person name="Chen Y."/>
            <person name="Wu Y."/>
            <person name="Wang Y."/>
            <person name="Zhu K."/>
        </authorList>
    </citation>
    <scope>NUCLEOTIDE SEQUENCE [LARGE SCALE GENOMIC DNA]</scope>
    <source>
        <strain evidence="7 10">AV25</strain>
    </source>
</reference>
<name>A0AAE5TL78_AVIPA</name>
<keyword evidence="8" id="KW-0255">Endonuclease</keyword>
<accession>A0AAE5TL78</accession>
<dbReference type="InterPro" id="IPR029063">
    <property type="entry name" value="SAM-dependent_MTases_sf"/>
</dbReference>
<evidence type="ECO:0000256" key="2">
    <source>
        <dbReference type="ARBA" id="ARBA00022603"/>
    </source>
</evidence>
<evidence type="ECO:0000256" key="5">
    <source>
        <dbReference type="ARBA" id="ARBA00047942"/>
    </source>
</evidence>
<dbReference type="GO" id="GO:0003676">
    <property type="term" value="F:nucleic acid binding"/>
    <property type="evidence" value="ECO:0007669"/>
    <property type="project" value="InterPro"/>
</dbReference>
<keyword evidence="8" id="KW-0378">Hydrolase</keyword>
<dbReference type="RefSeq" id="WP_110478812.1">
    <property type="nucleotide sequence ID" value="NZ_CP081939.1"/>
</dbReference>
<dbReference type="Proteomes" id="UP000247594">
    <property type="component" value="Unassembled WGS sequence"/>
</dbReference>
<keyword evidence="10" id="KW-1185">Reference proteome</keyword>
<dbReference type="PANTHER" id="PTHR33841">
    <property type="entry name" value="DNA METHYLTRANSFERASE YEEA-RELATED"/>
    <property type="match status" value="1"/>
</dbReference>
<evidence type="ECO:0000313" key="8">
    <source>
        <dbReference type="EMBL" id="PXZ40020.1"/>
    </source>
</evidence>
<reference evidence="7" key="3">
    <citation type="submission" date="2022-05" db="EMBL/GenBank/DDBJ databases">
        <authorList>
            <person name="Chen Y."/>
            <person name="Zhu J."/>
            <person name="Zhu K."/>
        </authorList>
    </citation>
    <scope>NUCLEOTIDE SEQUENCE</scope>
    <source>
        <strain evidence="7">AV25</strain>
    </source>
</reference>
<protein>
    <recommendedName>
        <fullName evidence="1">site-specific DNA-methyltransferase (adenine-specific)</fullName>
        <ecNumber evidence="1">2.1.1.72</ecNumber>
    </recommendedName>
</protein>
<dbReference type="EMBL" id="QJPJ01000003">
    <property type="protein sequence ID" value="PXZ40020.1"/>
    <property type="molecule type" value="Genomic_DNA"/>
</dbReference>
<proteinExistence type="predicted"/>
<dbReference type="PROSITE" id="PS00092">
    <property type="entry name" value="N6_MTASE"/>
    <property type="match status" value="1"/>
</dbReference>
<dbReference type="EMBL" id="JAMDKF010000005">
    <property type="protein sequence ID" value="MEE6040959.1"/>
    <property type="molecule type" value="Genomic_DNA"/>
</dbReference>
<dbReference type="SUPFAM" id="SSF53335">
    <property type="entry name" value="S-adenosyl-L-methionine-dependent methyltransferases"/>
    <property type="match status" value="1"/>
</dbReference>